<dbReference type="GO" id="GO:0005829">
    <property type="term" value="C:cytosol"/>
    <property type="evidence" value="ECO:0007669"/>
    <property type="project" value="TreeGrafter"/>
</dbReference>
<dbReference type="GO" id="GO:0003677">
    <property type="term" value="F:DNA binding"/>
    <property type="evidence" value="ECO:0007669"/>
    <property type="project" value="InterPro"/>
</dbReference>
<dbReference type="GO" id="GO:0016787">
    <property type="term" value="F:hydrolase activity"/>
    <property type="evidence" value="ECO:0007669"/>
    <property type="project" value="UniProtKB-UniRule"/>
</dbReference>
<dbReference type="Pfam" id="PF00580">
    <property type="entry name" value="UvrD-helicase"/>
    <property type="match status" value="1"/>
</dbReference>
<evidence type="ECO:0000256" key="4">
    <source>
        <dbReference type="ARBA" id="ARBA00022840"/>
    </source>
</evidence>
<evidence type="ECO:0000313" key="7">
    <source>
        <dbReference type="EMBL" id="MPW27143.1"/>
    </source>
</evidence>
<dbReference type="NCBIfam" id="NF041464">
    <property type="entry name" value="HelD_BACSU"/>
    <property type="match status" value="1"/>
</dbReference>
<dbReference type="RefSeq" id="WP_152806576.1">
    <property type="nucleotide sequence ID" value="NZ_WHNX01000042.1"/>
</dbReference>
<protein>
    <submittedName>
        <fullName evidence="7">AAA family ATPase</fullName>
    </submittedName>
</protein>
<keyword evidence="2 5" id="KW-0378">Hydrolase</keyword>
<dbReference type="EMBL" id="WHNX01000042">
    <property type="protein sequence ID" value="MPW27143.1"/>
    <property type="molecule type" value="Genomic_DNA"/>
</dbReference>
<dbReference type="InterPro" id="IPR014016">
    <property type="entry name" value="UvrD-like_ATP-bd"/>
</dbReference>
<feature type="binding site" evidence="5">
    <location>
        <begin position="218"/>
        <end position="225"/>
    </location>
    <ligand>
        <name>ATP</name>
        <dbReference type="ChEBI" id="CHEBI:30616"/>
    </ligand>
</feature>
<proteinExistence type="predicted"/>
<dbReference type="InterPro" id="IPR027785">
    <property type="entry name" value="UvrD-like_helicase_C"/>
</dbReference>
<dbReference type="InterPro" id="IPR048228">
    <property type="entry name" value="HelD_bacillota"/>
</dbReference>
<dbReference type="InterPro" id="IPR000212">
    <property type="entry name" value="DNA_helicase_UvrD/REP"/>
</dbReference>
<evidence type="ECO:0000256" key="1">
    <source>
        <dbReference type="ARBA" id="ARBA00022741"/>
    </source>
</evidence>
<comment type="caution">
    <text evidence="7">The sequence shown here is derived from an EMBL/GenBank/DDBJ whole genome shotgun (WGS) entry which is preliminary data.</text>
</comment>
<dbReference type="PANTHER" id="PTHR11070:SF17">
    <property type="entry name" value="DNA HELICASE IV"/>
    <property type="match status" value="1"/>
</dbReference>
<dbReference type="AlphaFoldDB" id="A0A6A7KDP1"/>
<evidence type="ECO:0000259" key="6">
    <source>
        <dbReference type="PROSITE" id="PS51198"/>
    </source>
</evidence>
<dbReference type="PROSITE" id="PS51198">
    <property type="entry name" value="UVRD_HELICASE_ATP_BIND"/>
    <property type="match status" value="1"/>
</dbReference>
<sequence length="764" mass="88542">MPIRDHLDYLEELERLEQTVEYIQNAITASGQNKNTYKEEIKDAYIHLDFLDSSQSYASIMLHSTLLNDLERNLENLLKAKTKPYFARIDFCPEGDLKGDKFYIGKMSLLRAEWDIPFILDWRSPLASVYYDGRIGSVSYQSETGTMRGELTLKRQYTINDAKLENIMDIDITATDDFLQASLEDHKDNRLKDIVSTIQSEQNAIIRADIDKPLVVQGVAGSGKTTIALHRIAYLIYTYEDSFDPENFMIIAPNQLFLNYISDVLPELGADKVIQATYTDFVFEQIGKKYKSIDSDEKLLSIISPTENTDTHNIHFLKQASLFKGSMLFKKIITRYIEEIESRFIPDQDIVLGGYNIISASDIKNMFLVEYCHLPLYKRLDQIKKHITFKLKSQKNKIIEGIENFYDIKIEYLRDHEIESEERRIKIVELLDLRDNDMNIIKKGSTTIVKKYMTQFKTKDLFSYYSDLITDENKMHKFSRGILDTKFVAYLCRTSKDILSKKKVEFEDLAALLYLKHRVLGFENKLDIKYVVIDEAQDFSLFQFFALKEVFNTEMFTILGDVSQGIHSYRSIQNWDYVINEIFDASKSQYLKLEQSYRTTIEIMGLANEVIKLSAIDGLILAKPVVRHGENPTINQLSSDTEILEKVEKRITTLIIEGYKSIAIIGKTSNECIHIQKQLERGKQIKTKLLKGKEEQYDHNIVVVPSYLAKGLEFDAVIIVNIKDSYKKDEIDLKLLYVAMTRALHRLDIYYKKGTIDFLDKTTV</sequence>
<evidence type="ECO:0000256" key="2">
    <source>
        <dbReference type="ARBA" id="ARBA00022801"/>
    </source>
</evidence>
<dbReference type="GO" id="GO:0005524">
    <property type="term" value="F:ATP binding"/>
    <property type="evidence" value="ECO:0007669"/>
    <property type="project" value="UniProtKB-UniRule"/>
</dbReference>
<gene>
    <name evidence="7" type="ORF">GC105_15295</name>
</gene>
<evidence type="ECO:0000256" key="5">
    <source>
        <dbReference type="PROSITE-ProRule" id="PRU00560"/>
    </source>
</evidence>
<evidence type="ECO:0000313" key="8">
    <source>
        <dbReference type="Proteomes" id="UP000440004"/>
    </source>
</evidence>
<name>A0A6A7KDP1_9FIRM</name>
<keyword evidence="8" id="KW-1185">Reference proteome</keyword>
<reference evidence="7 8" key="1">
    <citation type="submission" date="2019-10" db="EMBL/GenBank/DDBJ databases">
        <title>Alkalibaculum tamaniensis sp.nov., a new alkaliphilic acetogen, isolated on methoxylated aromatics from a mud volcano.</title>
        <authorList>
            <person name="Khomyakova M.A."/>
            <person name="Merkel A.Y."/>
            <person name="Bonch-Osmolovskaya E.A."/>
            <person name="Slobodkin A.I."/>
        </authorList>
    </citation>
    <scope>NUCLEOTIDE SEQUENCE [LARGE SCALE GENOMIC DNA]</scope>
    <source>
        <strain evidence="7 8">M08DMB</strain>
    </source>
</reference>
<dbReference type="GO" id="GO:0043138">
    <property type="term" value="F:3'-5' DNA helicase activity"/>
    <property type="evidence" value="ECO:0007669"/>
    <property type="project" value="TreeGrafter"/>
</dbReference>
<dbReference type="Gene3D" id="3.40.50.300">
    <property type="entry name" value="P-loop containing nucleotide triphosphate hydrolases"/>
    <property type="match status" value="3"/>
</dbReference>
<dbReference type="InterPro" id="IPR013986">
    <property type="entry name" value="DExx_box_DNA_helicase_dom_sf"/>
</dbReference>
<dbReference type="Proteomes" id="UP000440004">
    <property type="component" value="Unassembled WGS sequence"/>
</dbReference>
<dbReference type="InterPro" id="IPR027417">
    <property type="entry name" value="P-loop_NTPase"/>
</dbReference>
<dbReference type="PANTHER" id="PTHR11070">
    <property type="entry name" value="UVRD / RECB / PCRA DNA HELICASE FAMILY MEMBER"/>
    <property type="match status" value="1"/>
</dbReference>
<organism evidence="7 8">
    <name type="scientific">Alkalibaculum sporogenes</name>
    <dbReference type="NCBI Taxonomy" id="2655001"/>
    <lineage>
        <taxon>Bacteria</taxon>
        <taxon>Bacillati</taxon>
        <taxon>Bacillota</taxon>
        <taxon>Clostridia</taxon>
        <taxon>Eubacteriales</taxon>
        <taxon>Eubacteriaceae</taxon>
        <taxon>Alkalibaculum</taxon>
    </lineage>
</organism>
<keyword evidence="1 5" id="KW-0547">Nucleotide-binding</keyword>
<keyword evidence="3 5" id="KW-0347">Helicase</keyword>
<dbReference type="SUPFAM" id="SSF52540">
    <property type="entry name" value="P-loop containing nucleoside triphosphate hydrolases"/>
    <property type="match status" value="1"/>
</dbReference>
<dbReference type="GO" id="GO:0000725">
    <property type="term" value="P:recombinational repair"/>
    <property type="evidence" value="ECO:0007669"/>
    <property type="project" value="TreeGrafter"/>
</dbReference>
<evidence type="ECO:0000256" key="3">
    <source>
        <dbReference type="ARBA" id="ARBA00022806"/>
    </source>
</evidence>
<feature type="domain" description="UvrD-like helicase ATP-binding" evidence="6">
    <location>
        <begin position="197"/>
        <end position="600"/>
    </location>
</feature>
<accession>A0A6A7KDP1</accession>
<dbReference type="Pfam" id="PF13538">
    <property type="entry name" value="UvrD_C_2"/>
    <property type="match status" value="1"/>
</dbReference>
<keyword evidence="4 5" id="KW-0067">ATP-binding</keyword>
<dbReference type="Gene3D" id="1.10.10.160">
    <property type="match status" value="1"/>
</dbReference>